<name>A0A562XET8_CAMHY</name>
<evidence type="ECO:0008006" key="3">
    <source>
        <dbReference type="Google" id="ProtNLM"/>
    </source>
</evidence>
<dbReference type="AlphaFoldDB" id="A0A562XET8"/>
<dbReference type="Proteomes" id="UP000321812">
    <property type="component" value="Unassembled WGS sequence"/>
</dbReference>
<dbReference type="EMBL" id="VOAP01000013">
    <property type="protein sequence ID" value="TWO20620.1"/>
    <property type="molecule type" value="Genomic_DNA"/>
</dbReference>
<evidence type="ECO:0000313" key="2">
    <source>
        <dbReference type="Proteomes" id="UP000321812"/>
    </source>
</evidence>
<evidence type="ECO:0000313" key="1">
    <source>
        <dbReference type="EMBL" id="TWO20620.1"/>
    </source>
</evidence>
<proteinExistence type="predicted"/>
<accession>A0A562XET8</accession>
<dbReference type="InterPro" id="IPR027603">
    <property type="entry name" value="LIC12162"/>
</dbReference>
<protein>
    <recommendedName>
        <fullName evidence="3">Transferase, LIC12162 family</fullName>
    </recommendedName>
</protein>
<dbReference type="NCBIfam" id="TIGR04331">
    <property type="entry name" value="o_ant_LIC12162"/>
    <property type="match status" value="1"/>
</dbReference>
<comment type="caution">
    <text evidence="1">The sequence shown here is derived from an EMBL/GenBank/DDBJ whole genome shotgun (WGS) entry which is preliminary data.</text>
</comment>
<gene>
    <name evidence="1" type="ORF">YZ82_04695</name>
</gene>
<sequence length="580" mass="69174">MGVINLVFLATTALDEFWDKKADKIIFLGEWCKTNSDIKYLKAYETMPFLWSNEQVVKAAFKECWNIYDEIMPILSNYLNNVHGIDKSSRYWKIIIGNWLWSFIQIVYDRYRCIEEFIKAYSKFDTFVLHKDNYITPVEYKDFIANISSDAYNLQLYSQIFEYLGYKFRTKRYEIGQAYTYSQQNSKIREISYRLLNIFFAKKPSVVISNGYFSNKFSTLNLAFKSKGKIFFDHFYDSFSVSVDKNVALREELSEYYDGDNKFIKLLFALFEQNFPLLFLEGFSDMRKVALNKKSTKAKVYVTANYLYYNYLYKFFIAEHIDKISLVGIQHGGSYGVDNFCNAEMYERDILDYFITFGWEDNYHTKACTSEKLNQKIKSKKNGYILFVMNDMLKYLYQMNLFYPSSAIKLAYLPKTLSFFNSIGSIDRFLVRTYQVDNGFKIKQTIRNTFPNIKLDDHSKTFHCRLKNARLFVSDYMNTTYLETLAMNFPTVIFIDKNYYSFRKPEIIQLLIDAKILFYDEIEAAHHINSIYDNIDDWWLSDEVQKARREFCYHYARTSEDWAREYIKVFNNILEKNARN</sequence>
<organism evidence="1 2">
    <name type="scientific">Campylobacter hyointestinalis</name>
    <dbReference type="NCBI Taxonomy" id="198"/>
    <lineage>
        <taxon>Bacteria</taxon>
        <taxon>Pseudomonadati</taxon>
        <taxon>Campylobacterota</taxon>
        <taxon>Epsilonproteobacteria</taxon>
        <taxon>Campylobacterales</taxon>
        <taxon>Campylobacteraceae</taxon>
        <taxon>Campylobacter</taxon>
    </lineage>
</organism>
<reference evidence="1 2" key="1">
    <citation type="submission" date="2019-07" db="EMBL/GenBank/DDBJ databases">
        <title>Rapid identification of Enteric Bacteria from Whole Genome Sequences (WGS) using Average Nucleotide Identity (ANI).</title>
        <authorList>
            <person name="Lane C."/>
        </authorList>
    </citation>
    <scope>NUCLEOTIDE SEQUENCE [LARGE SCALE GENOMIC DNA]</scope>
    <source>
        <strain evidence="1 2">D2411</strain>
    </source>
</reference>